<evidence type="ECO:0000313" key="1">
    <source>
        <dbReference type="EMBL" id="MCH5599056.1"/>
    </source>
</evidence>
<protein>
    <submittedName>
        <fullName evidence="1">Uncharacterized protein</fullName>
    </submittedName>
</protein>
<dbReference type="EMBL" id="JAKWBL010000003">
    <property type="protein sequence ID" value="MCH5599056.1"/>
    <property type="molecule type" value="Genomic_DNA"/>
</dbReference>
<comment type="caution">
    <text evidence="1">The sequence shown here is derived from an EMBL/GenBank/DDBJ whole genome shotgun (WGS) entry which is preliminary data.</text>
</comment>
<gene>
    <name evidence="1" type="ORF">MKP09_14650</name>
</gene>
<dbReference type="Proteomes" id="UP001202248">
    <property type="component" value="Unassembled WGS sequence"/>
</dbReference>
<reference evidence="1 2" key="1">
    <citation type="submission" date="2022-02" db="EMBL/GenBank/DDBJ databases">
        <authorList>
            <person name="Min J."/>
        </authorList>
    </citation>
    <scope>NUCLEOTIDE SEQUENCE [LARGE SCALE GENOMIC DNA]</scope>
    <source>
        <strain evidence="1 2">GR10-1</strain>
    </source>
</reference>
<sequence length="79" mass="9286">MTQLQTENRDENHIASITEIEKEIATAKEPVTSLLNSYVAGLYQQYFSMNRYKFYNRTNTASFNKDDIATWTVDDFHKK</sequence>
<proteinExistence type="predicted"/>
<evidence type="ECO:0000313" key="2">
    <source>
        <dbReference type="Proteomes" id="UP001202248"/>
    </source>
</evidence>
<organism evidence="1 2">
    <name type="scientific">Niabella ginsengisoli</name>
    <dbReference type="NCBI Taxonomy" id="522298"/>
    <lineage>
        <taxon>Bacteria</taxon>
        <taxon>Pseudomonadati</taxon>
        <taxon>Bacteroidota</taxon>
        <taxon>Chitinophagia</taxon>
        <taxon>Chitinophagales</taxon>
        <taxon>Chitinophagaceae</taxon>
        <taxon>Niabella</taxon>
    </lineage>
</organism>
<name>A0ABS9SKZ9_9BACT</name>
<accession>A0ABS9SKZ9</accession>
<dbReference type="RefSeq" id="WP_240830736.1">
    <property type="nucleotide sequence ID" value="NZ_JAKWBL010000003.1"/>
</dbReference>
<keyword evidence="2" id="KW-1185">Reference proteome</keyword>